<dbReference type="Pfam" id="PF00076">
    <property type="entry name" value="RRM_1"/>
    <property type="match status" value="2"/>
</dbReference>
<organism evidence="7">
    <name type="scientific">Selaginella moellendorffii</name>
    <name type="common">Spikemoss</name>
    <dbReference type="NCBI Taxonomy" id="88036"/>
    <lineage>
        <taxon>Eukaryota</taxon>
        <taxon>Viridiplantae</taxon>
        <taxon>Streptophyta</taxon>
        <taxon>Embryophyta</taxon>
        <taxon>Tracheophyta</taxon>
        <taxon>Lycopodiopsida</taxon>
        <taxon>Selaginellales</taxon>
        <taxon>Selaginellaceae</taxon>
        <taxon>Selaginella</taxon>
    </lineage>
</organism>
<dbReference type="SMART" id="SM00360">
    <property type="entry name" value="RRM"/>
    <property type="match status" value="2"/>
</dbReference>
<evidence type="ECO:0000256" key="1">
    <source>
        <dbReference type="ARBA" id="ARBA00022737"/>
    </source>
</evidence>
<dbReference type="Gramene" id="EFJ26637">
    <property type="protein sequence ID" value="EFJ26637"/>
    <property type="gene ID" value="SELMODRAFT_172861"/>
</dbReference>
<dbReference type="PANTHER" id="PTHR48032:SF6">
    <property type="entry name" value="RNA-BINDING (RRM_RBD_RNP MOTIFS) FAMILY PROTEIN"/>
    <property type="match status" value="1"/>
</dbReference>
<dbReference type="InterPro" id="IPR012677">
    <property type="entry name" value="Nucleotide-bd_a/b_plait_sf"/>
</dbReference>
<dbReference type="HOGENOM" id="CLU_012062_1_5_1"/>
<dbReference type="STRING" id="88036.D8RLJ7"/>
<evidence type="ECO:0000259" key="4">
    <source>
        <dbReference type="PROSITE" id="PS50102"/>
    </source>
</evidence>
<dbReference type="FunCoup" id="D8RLJ7">
    <property type="interactions" value="218"/>
</dbReference>
<dbReference type="OMA" id="TKETHHE"/>
<evidence type="ECO:0000256" key="2">
    <source>
        <dbReference type="ARBA" id="ARBA00022884"/>
    </source>
</evidence>
<dbReference type="PROSITE" id="PS50102">
    <property type="entry name" value="RRM"/>
    <property type="match status" value="2"/>
</dbReference>
<dbReference type="FunFam" id="3.30.70.330:FF:000051">
    <property type="entry name" value="Heterogeneous nuclear ribonucleoprotein 1"/>
    <property type="match status" value="1"/>
</dbReference>
<feature type="domain" description="RRM" evidence="4">
    <location>
        <begin position="89"/>
        <end position="166"/>
    </location>
</feature>
<dbReference type="Gramene" id="EFJ26931">
    <property type="protein sequence ID" value="EFJ26931"/>
    <property type="gene ID" value="SELMODRAFT_172407"/>
</dbReference>
<dbReference type="InterPro" id="IPR000504">
    <property type="entry name" value="RRM_dom"/>
</dbReference>
<dbReference type="InterPro" id="IPR035979">
    <property type="entry name" value="RBD_domain_sf"/>
</dbReference>
<sequence>MDSDQGKIFVGGVSWETTDEKLKEYFQSYGDVVEAMIMKDRTTGRGRGFGFVVFADPDVADRVVQDKHSINGKLVEAKKAVPRDEHQNAKIFVGGLAPNVSEEEFKQYFEQFGNITDIVVMYDHATQRPRGFGFITFDSEEAVDSVLQKTFHELKDKMVEVKRAVPK</sequence>
<dbReference type="EMBL" id="GL377584">
    <property type="protein sequence ID" value="EFJ26637.1"/>
    <property type="molecule type" value="Genomic_DNA"/>
</dbReference>
<dbReference type="Proteomes" id="UP000001514">
    <property type="component" value="Unassembled WGS sequence"/>
</dbReference>
<evidence type="ECO:0000313" key="7">
    <source>
        <dbReference type="Proteomes" id="UP000001514"/>
    </source>
</evidence>
<protein>
    <recommendedName>
        <fullName evidence="4">RRM domain-containing protein</fullName>
    </recommendedName>
</protein>
<keyword evidence="2 3" id="KW-0694">RNA-binding</keyword>
<feature type="non-terminal residue" evidence="6">
    <location>
        <position position="167"/>
    </location>
</feature>
<dbReference type="EMBL" id="GL377583">
    <property type="protein sequence ID" value="EFJ26931.1"/>
    <property type="molecule type" value="Genomic_DNA"/>
</dbReference>
<name>D8RLJ7_SELML</name>
<dbReference type="GO" id="GO:0003723">
    <property type="term" value="F:RNA binding"/>
    <property type="evidence" value="ECO:0007669"/>
    <property type="project" value="UniProtKB-UniRule"/>
</dbReference>
<dbReference type="KEGG" id="smo:SELMODRAFT_172861"/>
<evidence type="ECO:0000256" key="3">
    <source>
        <dbReference type="PROSITE-ProRule" id="PRU00176"/>
    </source>
</evidence>
<dbReference type="eggNOG" id="KOG4205">
    <property type="taxonomic scope" value="Eukaryota"/>
</dbReference>
<dbReference type="SUPFAM" id="SSF54928">
    <property type="entry name" value="RNA-binding domain, RBD"/>
    <property type="match status" value="2"/>
</dbReference>
<evidence type="ECO:0000313" key="5">
    <source>
        <dbReference type="EMBL" id="EFJ26637.1"/>
    </source>
</evidence>
<dbReference type="KEGG" id="smo:SELMODRAFT_172407"/>
<dbReference type="AlphaFoldDB" id="D8RLJ7"/>
<keyword evidence="7" id="KW-1185">Reference proteome</keyword>
<dbReference type="CDD" id="cd12330">
    <property type="entry name" value="RRM2_Hrp1p"/>
    <property type="match status" value="1"/>
</dbReference>
<reference evidence="6 7" key="1">
    <citation type="journal article" date="2011" name="Science">
        <title>The Selaginella genome identifies genetic changes associated with the evolution of vascular plants.</title>
        <authorList>
            <person name="Banks J.A."/>
            <person name="Nishiyama T."/>
            <person name="Hasebe M."/>
            <person name="Bowman J.L."/>
            <person name="Gribskov M."/>
            <person name="dePamphilis C."/>
            <person name="Albert V.A."/>
            <person name="Aono N."/>
            <person name="Aoyama T."/>
            <person name="Ambrose B.A."/>
            <person name="Ashton N.W."/>
            <person name="Axtell M.J."/>
            <person name="Barker E."/>
            <person name="Barker M.S."/>
            <person name="Bennetzen J.L."/>
            <person name="Bonawitz N.D."/>
            <person name="Chapple C."/>
            <person name="Cheng C."/>
            <person name="Correa L.G."/>
            <person name="Dacre M."/>
            <person name="DeBarry J."/>
            <person name="Dreyer I."/>
            <person name="Elias M."/>
            <person name="Engstrom E.M."/>
            <person name="Estelle M."/>
            <person name="Feng L."/>
            <person name="Finet C."/>
            <person name="Floyd S.K."/>
            <person name="Frommer W.B."/>
            <person name="Fujita T."/>
            <person name="Gramzow L."/>
            <person name="Gutensohn M."/>
            <person name="Harholt J."/>
            <person name="Hattori M."/>
            <person name="Heyl A."/>
            <person name="Hirai T."/>
            <person name="Hiwatashi Y."/>
            <person name="Ishikawa M."/>
            <person name="Iwata M."/>
            <person name="Karol K.G."/>
            <person name="Koehler B."/>
            <person name="Kolukisaoglu U."/>
            <person name="Kubo M."/>
            <person name="Kurata T."/>
            <person name="Lalonde S."/>
            <person name="Li K."/>
            <person name="Li Y."/>
            <person name="Litt A."/>
            <person name="Lyons E."/>
            <person name="Manning G."/>
            <person name="Maruyama T."/>
            <person name="Michael T.P."/>
            <person name="Mikami K."/>
            <person name="Miyazaki S."/>
            <person name="Morinaga S."/>
            <person name="Murata T."/>
            <person name="Mueller-Roeber B."/>
            <person name="Nelson D.R."/>
            <person name="Obara M."/>
            <person name="Oguri Y."/>
            <person name="Olmstead R.G."/>
            <person name="Onodera N."/>
            <person name="Petersen B.L."/>
            <person name="Pils B."/>
            <person name="Prigge M."/>
            <person name="Rensing S.A."/>
            <person name="Riano-Pachon D.M."/>
            <person name="Roberts A.W."/>
            <person name="Sato Y."/>
            <person name="Scheller H.V."/>
            <person name="Schulz B."/>
            <person name="Schulz C."/>
            <person name="Shakirov E.V."/>
            <person name="Shibagaki N."/>
            <person name="Shinohara N."/>
            <person name="Shippen D.E."/>
            <person name="Soerensen I."/>
            <person name="Sotooka R."/>
            <person name="Sugimoto N."/>
            <person name="Sugita M."/>
            <person name="Sumikawa N."/>
            <person name="Tanurdzic M."/>
            <person name="Theissen G."/>
            <person name="Ulvskov P."/>
            <person name="Wakazuki S."/>
            <person name="Weng J.K."/>
            <person name="Willats W.W."/>
            <person name="Wipf D."/>
            <person name="Wolf P.G."/>
            <person name="Yang L."/>
            <person name="Zimmer A.D."/>
            <person name="Zhu Q."/>
            <person name="Mitros T."/>
            <person name="Hellsten U."/>
            <person name="Loque D."/>
            <person name="Otillar R."/>
            <person name="Salamov A."/>
            <person name="Schmutz J."/>
            <person name="Shapiro H."/>
            <person name="Lindquist E."/>
            <person name="Lucas S."/>
            <person name="Rokhsar D."/>
            <person name="Grigoriev I.V."/>
        </authorList>
    </citation>
    <scope>NUCLEOTIDE SEQUENCE [LARGE SCALE GENOMIC DNA]</scope>
</reference>
<dbReference type="Gene3D" id="3.30.70.330">
    <property type="match status" value="2"/>
</dbReference>
<dbReference type="PANTHER" id="PTHR48032">
    <property type="entry name" value="RNA-BINDING PROTEIN MUSASHI HOMOLOG RBP6"/>
    <property type="match status" value="1"/>
</dbReference>
<accession>D8RLJ7</accession>
<proteinExistence type="predicted"/>
<keyword evidence="1" id="KW-0677">Repeat</keyword>
<evidence type="ECO:0000313" key="6">
    <source>
        <dbReference type="EMBL" id="EFJ26931.1"/>
    </source>
</evidence>
<dbReference type="InParanoid" id="D8RLJ7"/>
<feature type="domain" description="RRM" evidence="4">
    <location>
        <begin position="6"/>
        <end position="82"/>
    </location>
</feature>
<dbReference type="FunFam" id="3.30.70.330:FF:000102">
    <property type="entry name" value="Heterogeneous nuclear ribonucleoprotein 1"/>
    <property type="match status" value="1"/>
</dbReference>
<gene>
    <name evidence="6" type="ORF">SELMODRAFT_172407</name>
    <name evidence="5" type="ORF">SELMODRAFT_172861</name>
</gene>